<feature type="compositionally biased region" description="Acidic residues" evidence="1">
    <location>
        <begin position="111"/>
        <end position="121"/>
    </location>
</feature>
<feature type="compositionally biased region" description="Basic and acidic residues" evidence="1">
    <location>
        <begin position="136"/>
        <end position="149"/>
    </location>
</feature>
<keyword evidence="3" id="KW-1185">Reference proteome</keyword>
<dbReference type="Proteomes" id="UP000310158">
    <property type="component" value="Unassembled WGS sequence"/>
</dbReference>
<reference evidence="2 3" key="1">
    <citation type="submission" date="2019-02" db="EMBL/GenBank/DDBJ databases">
        <title>Genome sequencing of the rare red list fungi Bondarzewia mesenterica.</title>
        <authorList>
            <person name="Buettner E."/>
            <person name="Kellner H."/>
        </authorList>
    </citation>
    <scope>NUCLEOTIDE SEQUENCE [LARGE SCALE GENOMIC DNA]</scope>
    <source>
        <strain evidence="2 3">DSM 108281</strain>
    </source>
</reference>
<feature type="compositionally biased region" description="Basic and acidic residues" evidence="1">
    <location>
        <begin position="36"/>
        <end position="55"/>
    </location>
</feature>
<feature type="compositionally biased region" description="Basic and acidic residues" evidence="1">
    <location>
        <begin position="202"/>
        <end position="223"/>
    </location>
</feature>
<dbReference type="OrthoDB" id="3269227at2759"/>
<sequence>MHSNVIFEIFLNFKQHQNAPTIGKKRRMSDDDDEENTRGEGSTRKRRGQLEREDTVMSDFGEMSAKGKETDTGVKAVTRGVKEVELEDGYKASGEVPAEASPKTETSTEKETEEAEEDPDTESVGKESVEDSSVADEGRVSVTEMKDAAGELTSEEAVAVVEAPVPEEKSADTEEISTPTTHPPSTSDPEYKTLPSPDEFSAVEKVDAVEEVTDKEQGESTKA</sequence>
<feature type="region of interest" description="Disordered" evidence="1">
    <location>
        <begin position="17"/>
        <end position="223"/>
    </location>
</feature>
<protein>
    <submittedName>
        <fullName evidence="2">Uncharacterized protein</fullName>
    </submittedName>
</protein>
<evidence type="ECO:0000313" key="3">
    <source>
        <dbReference type="Proteomes" id="UP000310158"/>
    </source>
</evidence>
<feature type="compositionally biased region" description="Low complexity" evidence="1">
    <location>
        <begin position="176"/>
        <end position="188"/>
    </location>
</feature>
<feature type="compositionally biased region" description="Basic and acidic residues" evidence="1">
    <location>
        <begin position="80"/>
        <end position="90"/>
    </location>
</feature>
<name>A0A4S4LR54_9AGAM</name>
<comment type="caution">
    <text evidence="2">The sequence shown here is derived from an EMBL/GenBank/DDBJ whole genome shotgun (WGS) entry which is preliminary data.</text>
</comment>
<evidence type="ECO:0000313" key="2">
    <source>
        <dbReference type="EMBL" id="THH14834.1"/>
    </source>
</evidence>
<gene>
    <name evidence="2" type="ORF">EW146_g5555</name>
</gene>
<evidence type="ECO:0000256" key="1">
    <source>
        <dbReference type="SAM" id="MobiDB-lite"/>
    </source>
</evidence>
<accession>A0A4S4LR54</accession>
<dbReference type="AlphaFoldDB" id="A0A4S4LR54"/>
<proteinExistence type="predicted"/>
<feature type="compositionally biased region" description="Low complexity" evidence="1">
    <location>
        <begin position="155"/>
        <end position="164"/>
    </location>
</feature>
<organism evidence="2 3">
    <name type="scientific">Bondarzewia mesenterica</name>
    <dbReference type="NCBI Taxonomy" id="1095465"/>
    <lineage>
        <taxon>Eukaryota</taxon>
        <taxon>Fungi</taxon>
        <taxon>Dikarya</taxon>
        <taxon>Basidiomycota</taxon>
        <taxon>Agaricomycotina</taxon>
        <taxon>Agaricomycetes</taxon>
        <taxon>Russulales</taxon>
        <taxon>Bondarzewiaceae</taxon>
        <taxon>Bondarzewia</taxon>
    </lineage>
</organism>
<dbReference type="EMBL" id="SGPL01000246">
    <property type="protein sequence ID" value="THH14834.1"/>
    <property type="molecule type" value="Genomic_DNA"/>
</dbReference>